<proteinExistence type="predicted"/>
<dbReference type="InterPro" id="IPR013809">
    <property type="entry name" value="ENTH"/>
</dbReference>
<dbReference type="SUPFAM" id="SSF48464">
    <property type="entry name" value="ENTH/VHS domain"/>
    <property type="match status" value="1"/>
</dbReference>
<feature type="region of interest" description="Disordered" evidence="1">
    <location>
        <begin position="217"/>
        <end position="274"/>
    </location>
</feature>
<dbReference type="GO" id="GO:0006897">
    <property type="term" value="P:endocytosis"/>
    <property type="evidence" value="ECO:0007669"/>
    <property type="project" value="TreeGrafter"/>
</dbReference>
<evidence type="ECO:0000313" key="3">
    <source>
        <dbReference type="EMBL" id="CAA7261535.1"/>
    </source>
</evidence>
<evidence type="ECO:0000313" key="4">
    <source>
        <dbReference type="Proteomes" id="UP000467700"/>
    </source>
</evidence>
<feature type="compositionally biased region" description="Low complexity" evidence="1">
    <location>
        <begin position="249"/>
        <end position="261"/>
    </location>
</feature>
<dbReference type="PROSITE" id="PS50942">
    <property type="entry name" value="ENTH"/>
    <property type="match status" value="1"/>
</dbReference>
<evidence type="ECO:0000259" key="2">
    <source>
        <dbReference type="PROSITE" id="PS50942"/>
    </source>
</evidence>
<dbReference type="EMBL" id="CACVBS010000033">
    <property type="protein sequence ID" value="CAA7261535.1"/>
    <property type="molecule type" value="Genomic_DNA"/>
</dbReference>
<dbReference type="OrthoDB" id="4033880at2759"/>
<gene>
    <name evidence="3" type="ORF">AAE3_LOCUS3722</name>
</gene>
<feature type="region of interest" description="Disordered" evidence="1">
    <location>
        <begin position="481"/>
        <end position="514"/>
    </location>
</feature>
<dbReference type="CDD" id="cd16992">
    <property type="entry name" value="ENTH_Ent3"/>
    <property type="match status" value="1"/>
</dbReference>
<dbReference type="Gene3D" id="1.25.40.90">
    <property type="match status" value="1"/>
</dbReference>
<feature type="compositionally biased region" description="Polar residues" evidence="1">
    <location>
        <begin position="503"/>
        <end position="514"/>
    </location>
</feature>
<evidence type="ECO:0000256" key="1">
    <source>
        <dbReference type="SAM" id="MobiDB-lite"/>
    </source>
</evidence>
<feature type="domain" description="ENTH" evidence="2">
    <location>
        <begin position="28"/>
        <end position="161"/>
    </location>
</feature>
<organism evidence="3 4">
    <name type="scientific">Cyclocybe aegerita</name>
    <name type="common">Black poplar mushroom</name>
    <name type="synonym">Agrocybe aegerita</name>
    <dbReference type="NCBI Taxonomy" id="1973307"/>
    <lineage>
        <taxon>Eukaryota</taxon>
        <taxon>Fungi</taxon>
        <taxon>Dikarya</taxon>
        <taxon>Basidiomycota</taxon>
        <taxon>Agaricomycotina</taxon>
        <taxon>Agaricomycetes</taxon>
        <taxon>Agaricomycetidae</taxon>
        <taxon>Agaricales</taxon>
        <taxon>Agaricineae</taxon>
        <taxon>Bolbitiaceae</taxon>
        <taxon>Cyclocybe</taxon>
    </lineage>
</organism>
<dbReference type="Pfam" id="PF01417">
    <property type="entry name" value="ENTH"/>
    <property type="match status" value="1"/>
</dbReference>
<keyword evidence="4" id="KW-1185">Reference proteome</keyword>
<dbReference type="SMART" id="SM00273">
    <property type="entry name" value="ENTH"/>
    <property type="match status" value="1"/>
</dbReference>
<dbReference type="GO" id="GO:0030276">
    <property type="term" value="F:clathrin binding"/>
    <property type="evidence" value="ECO:0007669"/>
    <property type="project" value="TreeGrafter"/>
</dbReference>
<dbReference type="FunFam" id="1.25.40.90:FF:000006">
    <property type="entry name" value="Clathrin interactor 1"/>
    <property type="match status" value="1"/>
</dbReference>
<dbReference type="GO" id="GO:0005768">
    <property type="term" value="C:endosome"/>
    <property type="evidence" value="ECO:0007669"/>
    <property type="project" value="TreeGrafter"/>
</dbReference>
<feature type="compositionally biased region" description="Gly residues" evidence="1">
    <location>
        <begin position="217"/>
        <end position="227"/>
    </location>
</feature>
<dbReference type="PANTHER" id="PTHR12276">
    <property type="entry name" value="EPSIN/ENT-RELATED"/>
    <property type="match status" value="1"/>
</dbReference>
<comment type="caution">
    <text evidence="3">The sequence shown here is derived from an EMBL/GenBank/DDBJ whole genome shotgun (WGS) entry which is preliminary data.</text>
</comment>
<dbReference type="GO" id="GO:0005543">
    <property type="term" value="F:phospholipid binding"/>
    <property type="evidence" value="ECO:0007669"/>
    <property type="project" value="TreeGrafter"/>
</dbReference>
<accession>A0A8S0VQX9</accession>
<protein>
    <recommendedName>
        <fullName evidence="2">ENTH domain-containing protein</fullName>
    </recommendedName>
</protein>
<dbReference type="Proteomes" id="UP000467700">
    <property type="component" value="Unassembled WGS sequence"/>
</dbReference>
<dbReference type="AlphaFoldDB" id="A0A8S0VQX9"/>
<sequence>MDKIESLTNTLQNITLYDIKSMYNQAKNVVLNVSEMEAKVREATNDDPWGASSTLMQEIAQGTFHFQYFNEIMPSIYSRFMEKEARQWRQIYKALQLLEYLIKHGSERVVDDARSHISTLKMLRNFHYIDDKGKDEGINVRNRARELVELLSDVEKIRAERRKAKVNKNKYVGVGNDGFSGGMSFETSGGRYGGFGSDSLGGGSSSYGNYSNDHYSGGGSSGRGGGSSSFSDSRRPYEEYNAGDDEISHSSTPVRSSSVRAPVRKAIAPPPPPPPAPVEDLLGGFDDDAFKAPAPAPVPSVALGANKALPVVSNSTVSLDDDDFADFQVAPVSAAPPIQTAPAPAQNAIKKPNLMEMLNSTSMQPSVNPAFVQPQQPPAHGMGVHGHRQNPSLSQPSFGAPMIPQGQQHSFVGGAPGAMRPIPMTVASAPAKPAPTPAKGNFDDLWSMSLGSSAVNKAASAPGAGKSIKDLEKEKAMAGLWGGQKKPPVGAAQPLFGNFGNGAPSSSSGDDLLL</sequence>
<reference evidence="3 4" key="1">
    <citation type="submission" date="2020-01" db="EMBL/GenBank/DDBJ databases">
        <authorList>
            <person name="Gupta K D."/>
        </authorList>
    </citation>
    <scope>NUCLEOTIDE SEQUENCE [LARGE SCALE GENOMIC DNA]</scope>
</reference>
<dbReference type="PANTHER" id="PTHR12276:SF45">
    <property type="entry name" value="CLATHRIN INTERACTOR 1"/>
    <property type="match status" value="1"/>
</dbReference>
<name>A0A8S0VQX9_CYCAE</name>
<dbReference type="GO" id="GO:0005886">
    <property type="term" value="C:plasma membrane"/>
    <property type="evidence" value="ECO:0007669"/>
    <property type="project" value="TreeGrafter"/>
</dbReference>
<dbReference type="GO" id="GO:0030125">
    <property type="term" value="C:clathrin vesicle coat"/>
    <property type="evidence" value="ECO:0007669"/>
    <property type="project" value="TreeGrafter"/>
</dbReference>
<dbReference type="InterPro" id="IPR008942">
    <property type="entry name" value="ENTH_VHS"/>
</dbReference>
<dbReference type="GO" id="GO:0005829">
    <property type="term" value="C:cytosol"/>
    <property type="evidence" value="ECO:0007669"/>
    <property type="project" value="GOC"/>
</dbReference>
<dbReference type="GO" id="GO:0006895">
    <property type="term" value="P:Golgi to endosome transport"/>
    <property type="evidence" value="ECO:0007669"/>
    <property type="project" value="TreeGrafter"/>
</dbReference>